<keyword evidence="9" id="KW-0072">Autophagy</keyword>
<evidence type="ECO:0000256" key="4">
    <source>
        <dbReference type="ARBA" id="ARBA00005363"/>
    </source>
</evidence>
<evidence type="ECO:0000256" key="16">
    <source>
        <dbReference type="SAM" id="Phobius"/>
    </source>
</evidence>
<keyword evidence="11" id="KW-0496">Mitochondrion</keyword>
<feature type="region of interest" description="Disordered" evidence="15">
    <location>
        <begin position="199"/>
        <end position="225"/>
    </location>
</feature>
<dbReference type="Proteomes" id="UP000092993">
    <property type="component" value="Unassembled WGS sequence"/>
</dbReference>
<keyword evidence="6 16" id="KW-0812">Transmembrane</keyword>
<feature type="domain" description="MRH" evidence="17">
    <location>
        <begin position="7"/>
        <end position="192"/>
    </location>
</feature>
<evidence type="ECO:0000256" key="11">
    <source>
        <dbReference type="ARBA" id="ARBA00023128"/>
    </source>
</evidence>
<evidence type="ECO:0000256" key="15">
    <source>
        <dbReference type="SAM" id="MobiDB-lite"/>
    </source>
</evidence>
<dbReference type="GO" id="GO:0031966">
    <property type="term" value="C:mitochondrial membrane"/>
    <property type="evidence" value="ECO:0007669"/>
    <property type="project" value="UniProtKB-SubCell"/>
</dbReference>
<evidence type="ECO:0000256" key="7">
    <source>
        <dbReference type="ARBA" id="ARBA00022729"/>
    </source>
</evidence>
<evidence type="ECO:0000256" key="8">
    <source>
        <dbReference type="ARBA" id="ARBA00022989"/>
    </source>
</evidence>
<feature type="compositionally biased region" description="Acidic residues" evidence="15">
    <location>
        <begin position="210"/>
        <end position="225"/>
    </location>
</feature>
<evidence type="ECO:0000256" key="6">
    <source>
        <dbReference type="ARBA" id="ARBA00022692"/>
    </source>
</evidence>
<dbReference type="InterPro" id="IPR018939">
    <property type="entry name" value="Autophagy-rel_prot_27"/>
</dbReference>
<evidence type="ECO:0000256" key="9">
    <source>
        <dbReference type="ARBA" id="ARBA00023006"/>
    </source>
</evidence>
<evidence type="ECO:0000256" key="2">
    <source>
        <dbReference type="ARBA" id="ARBA00004358"/>
    </source>
</evidence>
<dbReference type="PROSITE" id="PS51914">
    <property type="entry name" value="MRH"/>
    <property type="match status" value="1"/>
</dbReference>
<feature type="transmembrane region" description="Helical" evidence="16">
    <location>
        <begin position="240"/>
        <end position="263"/>
    </location>
</feature>
<evidence type="ECO:0000256" key="14">
    <source>
        <dbReference type="ARBA" id="ARBA00023329"/>
    </source>
</evidence>
<keyword evidence="19" id="KW-1185">Reference proteome</keyword>
<dbReference type="OrthoDB" id="29460at2759"/>
<dbReference type="Gene3D" id="2.70.130.10">
    <property type="entry name" value="Mannose-6-phosphate receptor binding domain"/>
    <property type="match status" value="1"/>
</dbReference>
<reference evidence="18 19" key="1">
    <citation type="submission" date="2016-03" db="EMBL/GenBank/DDBJ databases">
        <title>Whole genome sequencing of Grifola frondosa 9006-11.</title>
        <authorList>
            <person name="Min B."/>
            <person name="Park H."/>
            <person name="Kim J.-G."/>
            <person name="Cho H."/>
            <person name="Oh Y.-L."/>
            <person name="Kong W.-S."/>
            <person name="Choi I.-G."/>
        </authorList>
    </citation>
    <scope>NUCLEOTIDE SEQUENCE [LARGE SCALE GENOMIC DNA]</scope>
    <source>
        <strain evidence="18 19">9006-11</strain>
    </source>
</reference>
<dbReference type="SUPFAM" id="SSF50911">
    <property type="entry name" value="Mannose 6-phosphate receptor domain"/>
    <property type="match status" value="1"/>
</dbReference>
<dbReference type="InterPro" id="IPR009011">
    <property type="entry name" value="Man6P_isomerase_rcpt-bd_dom_sf"/>
</dbReference>
<gene>
    <name evidence="18" type="ORF">A0H81_02042</name>
</gene>
<evidence type="ECO:0000256" key="13">
    <source>
        <dbReference type="ARBA" id="ARBA00023157"/>
    </source>
</evidence>
<keyword evidence="12 16" id="KW-0472">Membrane</keyword>
<keyword evidence="7" id="KW-0732">Signal</keyword>
<dbReference type="EMBL" id="LUGG01000002">
    <property type="protein sequence ID" value="OBZ77234.1"/>
    <property type="molecule type" value="Genomic_DNA"/>
</dbReference>
<comment type="subcellular location">
    <subcellularLocation>
        <location evidence="2">Cytoplasmic vesicle membrane</location>
        <topology evidence="2">Single-pass type I membrane protein</topology>
    </subcellularLocation>
    <subcellularLocation>
        <location evidence="3">Golgi apparatus membrane</location>
        <topology evidence="3">Single-pass type I membrane protein</topology>
    </subcellularLocation>
    <subcellularLocation>
        <location evidence="1">Mitochondrion membrane</location>
        <topology evidence="1">Single-pass membrane protein</topology>
    </subcellularLocation>
</comment>
<dbReference type="AlphaFoldDB" id="A0A1C7MQL0"/>
<dbReference type="OMA" id="WAYEDLE"/>
<keyword evidence="8 16" id="KW-1133">Transmembrane helix</keyword>
<dbReference type="Pfam" id="PF09451">
    <property type="entry name" value="ATG27"/>
    <property type="match status" value="1"/>
</dbReference>
<proteinExistence type="inferred from homology"/>
<evidence type="ECO:0000256" key="10">
    <source>
        <dbReference type="ARBA" id="ARBA00023034"/>
    </source>
</evidence>
<evidence type="ECO:0000256" key="3">
    <source>
        <dbReference type="ARBA" id="ARBA00004614"/>
    </source>
</evidence>
<accession>A0A1C7MQL0</accession>
<keyword evidence="14" id="KW-0968">Cytoplasmic vesicle</keyword>
<dbReference type="GO" id="GO:0030659">
    <property type="term" value="C:cytoplasmic vesicle membrane"/>
    <property type="evidence" value="ECO:0007669"/>
    <property type="project" value="UniProtKB-SubCell"/>
</dbReference>
<sequence length="343" mass="39409">MFPEYSQQCSFTLGDQRFDLCPIVNGQEENWSIEFEQRTPPTLTKTAYKISLRGPLQRDKALPRYEQCPDGAWICMTVSNRRSTNASETPRVLQVVPVAGALSLRTGNDSTRNRNYYPGLNVSAELTPSREDSHHEVLHIRLHGGYYVNKYHKADFQFRCDHTAEEPSSPTYYWNWNGTHSFSWRTKYACGKQIGTITSTTLASKPTSEPEPENDAPPIDDDIPDGEQELVDPGSISRRFFHPTMMVILSSVTAVFLLAYLVYFPPAVVRRRIVSFIKSHPRFMRFRLRERVLVRWAYEDLELETGEEDVMVNAEEPLDMQDEQIPLKPSPRRNAFMNYGSAT</sequence>
<dbReference type="GO" id="GO:0000139">
    <property type="term" value="C:Golgi membrane"/>
    <property type="evidence" value="ECO:0007669"/>
    <property type="project" value="UniProtKB-SubCell"/>
</dbReference>
<protein>
    <recommendedName>
        <fullName evidence="5">Autophagy-related protein 27</fullName>
    </recommendedName>
</protein>
<evidence type="ECO:0000256" key="1">
    <source>
        <dbReference type="ARBA" id="ARBA00004304"/>
    </source>
</evidence>
<evidence type="ECO:0000256" key="12">
    <source>
        <dbReference type="ARBA" id="ARBA00023136"/>
    </source>
</evidence>
<evidence type="ECO:0000259" key="17">
    <source>
        <dbReference type="PROSITE" id="PS51914"/>
    </source>
</evidence>
<name>A0A1C7MQL0_GRIFR</name>
<comment type="similarity">
    <text evidence="4">Belongs to the ATG27 family.</text>
</comment>
<organism evidence="18 19">
    <name type="scientific">Grifola frondosa</name>
    <name type="common">Maitake</name>
    <name type="synonym">Polyporus frondosus</name>
    <dbReference type="NCBI Taxonomy" id="5627"/>
    <lineage>
        <taxon>Eukaryota</taxon>
        <taxon>Fungi</taxon>
        <taxon>Dikarya</taxon>
        <taxon>Basidiomycota</taxon>
        <taxon>Agaricomycotina</taxon>
        <taxon>Agaricomycetes</taxon>
        <taxon>Polyporales</taxon>
        <taxon>Grifolaceae</taxon>
        <taxon>Grifola</taxon>
    </lineage>
</organism>
<dbReference type="InterPro" id="IPR044865">
    <property type="entry name" value="MRH_dom"/>
</dbReference>
<keyword evidence="13" id="KW-1015">Disulfide bond</keyword>
<dbReference type="GO" id="GO:0006914">
    <property type="term" value="P:autophagy"/>
    <property type="evidence" value="ECO:0007669"/>
    <property type="project" value="UniProtKB-KW"/>
</dbReference>
<evidence type="ECO:0000256" key="5">
    <source>
        <dbReference type="ARBA" id="ARBA00013776"/>
    </source>
</evidence>
<evidence type="ECO:0000313" key="19">
    <source>
        <dbReference type="Proteomes" id="UP000092993"/>
    </source>
</evidence>
<evidence type="ECO:0000313" key="18">
    <source>
        <dbReference type="EMBL" id="OBZ77234.1"/>
    </source>
</evidence>
<keyword evidence="10" id="KW-0333">Golgi apparatus</keyword>
<comment type="caution">
    <text evidence="18">The sequence shown here is derived from an EMBL/GenBank/DDBJ whole genome shotgun (WGS) entry which is preliminary data.</text>
</comment>